<organism evidence="7 8">
    <name type="scientific">Roseimaritima multifibrata</name>
    <dbReference type="NCBI Taxonomy" id="1930274"/>
    <lineage>
        <taxon>Bacteria</taxon>
        <taxon>Pseudomonadati</taxon>
        <taxon>Planctomycetota</taxon>
        <taxon>Planctomycetia</taxon>
        <taxon>Pirellulales</taxon>
        <taxon>Pirellulaceae</taxon>
        <taxon>Roseimaritima</taxon>
    </lineage>
</organism>
<dbReference type="Pfam" id="PF17892">
    <property type="entry name" value="Cadherin_5"/>
    <property type="match status" value="2"/>
</dbReference>
<dbReference type="Gene3D" id="2.60.40.3440">
    <property type="match status" value="4"/>
</dbReference>
<evidence type="ECO:0000259" key="6">
    <source>
        <dbReference type="Pfam" id="PF17892"/>
    </source>
</evidence>
<protein>
    <recommendedName>
        <fullName evidence="9">Dockerin type I repeat protein</fullName>
    </recommendedName>
</protein>
<proteinExistence type="predicted"/>
<dbReference type="InterPro" id="IPR013783">
    <property type="entry name" value="Ig-like_fold"/>
</dbReference>
<feature type="domain" description="Cadherin-like" evidence="6">
    <location>
        <begin position="1060"/>
        <end position="1154"/>
    </location>
</feature>
<evidence type="ECO:0000256" key="2">
    <source>
        <dbReference type="ARBA" id="ARBA00022525"/>
    </source>
</evidence>
<keyword evidence="3" id="KW-0732">Signal</keyword>
<evidence type="ECO:0000313" key="8">
    <source>
        <dbReference type="Proteomes" id="UP000320672"/>
    </source>
</evidence>
<feature type="compositionally biased region" description="Basic residues" evidence="4">
    <location>
        <begin position="22"/>
        <end position="33"/>
    </location>
</feature>
<dbReference type="Pfam" id="PF17210">
    <property type="entry name" value="SdrD_B"/>
    <property type="match status" value="1"/>
</dbReference>
<keyword evidence="8" id="KW-1185">Reference proteome</keyword>
<reference evidence="7 8" key="1">
    <citation type="submission" date="2019-02" db="EMBL/GenBank/DDBJ databases">
        <title>Deep-cultivation of Planctomycetes and their phenomic and genomic characterization uncovers novel biology.</title>
        <authorList>
            <person name="Wiegand S."/>
            <person name="Jogler M."/>
            <person name="Boedeker C."/>
            <person name="Pinto D."/>
            <person name="Vollmers J."/>
            <person name="Rivas-Marin E."/>
            <person name="Kohn T."/>
            <person name="Peeters S.H."/>
            <person name="Heuer A."/>
            <person name="Rast P."/>
            <person name="Oberbeckmann S."/>
            <person name="Bunk B."/>
            <person name="Jeske O."/>
            <person name="Meyerdierks A."/>
            <person name="Storesund J.E."/>
            <person name="Kallscheuer N."/>
            <person name="Luecker S."/>
            <person name="Lage O.M."/>
            <person name="Pohl T."/>
            <person name="Merkel B.J."/>
            <person name="Hornburger P."/>
            <person name="Mueller R.-W."/>
            <person name="Bruemmer F."/>
            <person name="Labrenz M."/>
            <person name="Spormann A.M."/>
            <person name="Op den Camp H."/>
            <person name="Overmann J."/>
            <person name="Amann R."/>
            <person name="Jetten M.S.M."/>
            <person name="Mascher T."/>
            <person name="Medema M.H."/>
            <person name="Devos D.P."/>
            <person name="Kaster A.-K."/>
            <person name="Ovreas L."/>
            <person name="Rohde M."/>
            <person name="Galperin M.Y."/>
            <person name="Jogler C."/>
        </authorList>
    </citation>
    <scope>NUCLEOTIDE SEQUENCE [LARGE SCALE GENOMIC DNA]</scope>
    <source>
        <strain evidence="7 8">FF011L</strain>
    </source>
</reference>
<accession>A0A517MLK8</accession>
<dbReference type="GO" id="GO:0004553">
    <property type="term" value="F:hydrolase activity, hydrolyzing O-glycosyl compounds"/>
    <property type="evidence" value="ECO:0007669"/>
    <property type="project" value="InterPro"/>
</dbReference>
<evidence type="ECO:0000259" key="5">
    <source>
        <dbReference type="Pfam" id="PF17210"/>
    </source>
</evidence>
<dbReference type="SUPFAM" id="SSF117074">
    <property type="entry name" value="Hypothetical protein PA1324"/>
    <property type="match status" value="1"/>
</dbReference>
<dbReference type="KEGG" id="rml:FF011L_45720"/>
<dbReference type="Gene3D" id="2.60.40.10">
    <property type="entry name" value="Immunoglobulins"/>
    <property type="match status" value="1"/>
</dbReference>
<dbReference type="InterPro" id="IPR041690">
    <property type="entry name" value="Cadherin_5"/>
</dbReference>
<evidence type="ECO:0000256" key="3">
    <source>
        <dbReference type="ARBA" id="ARBA00022729"/>
    </source>
</evidence>
<dbReference type="RefSeq" id="WP_145354010.1">
    <property type="nucleotide sequence ID" value="NZ_CP036262.1"/>
</dbReference>
<dbReference type="Proteomes" id="UP000320672">
    <property type="component" value="Chromosome"/>
</dbReference>
<dbReference type="Gene3D" id="2.60.40.2810">
    <property type="match status" value="2"/>
</dbReference>
<dbReference type="InterPro" id="IPR033764">
    <property type="entry name" value="Sdr_B"/>
</dbReference>
<evidence type="ECO:0000256" key="4">
    <source>
        <dbReference type="SAM" id="MobiDB-lite"/>
    </source>
</evidence>
<sequence>MKSFGRLFSRSSKPQPPETRRAAKKQRRLGGKRQLRSEALERRELLAGDILAYHNDFAPADVNQDYRLEPMDALVIINYLNRYGSGDLDTLMNQNGGAQGESAKQVDAFVDVNGDNQLTPLDALQVINALSQGERVDEIVELRLGARDAVTDANLMTEGSRTVNVQVGQIVDLEVSWIDYRTRNQDTGAFAIYTDIFSPNSGISLGDYLEPAVTETQNVLFSSNIGDDGITGSIVFSLEGGSGSVSVTPIDLYDDGLGEMENVMESLGFDSSEYTIEDLGGGFEFEIRFVGEQFVNVPTPNLVINTDGVSGAIVTGQVTEIPAVLAGGAVNPEAIKYNLDLQSRSLPGGGMYFDSFPEGDFNSSGFDNVGAGNQNFGSTAFDDDDDQTSFDAYSIPVRFTQAISQLVVQVDQPLEDPRESNANEILLLPGSVDDETDELVLGIEDVYVDDDDQLYGQVIFNVVEGGLVAGAGSLSIQEDLTPVSNNSINLIPLVQDIIDPNATITITSVVNGSNGTVQLSGGVATYTPAADYFGSDSFTYIASNGTDTATGTVNVVIASVNDAPTAVADAISANRGNPELFAASVFTGNDNAGPSNEDQTLTITAVSGTNAVLNGDGTVSYTPPAGTSPTDTFTYTVQDSSGASATATVTVTISELPTAPTASNFTLSGTEGQSLTITDAQLLANVVGTSPITIDSVGALTSLVGGAAAGTLMDNGNGTYTYTPVDNDVFGNVATFEYTATNSLGDDTATATISLAAVNDAPEADDDAFDVTELTGNATLAVLGNDNGGGREGSDGIRITAIDTTGTTGAVSISADEQSIVYNPGMAFPGQTTFTYTITDSGNLTSTATVTMTVVEGVRPKAVDDSFNIEEDTISLLDVLGNDRANSGETLTLESLGAVTTGAGNASIEIVNGEVRLSPSSGYNGDVVFTYQISDSSGAVTDQAAATGTVTVTVGPVNDPPIIGADPAQTTTSNVPLTIDIAPLLANDSPGPNESPEQDIRVTAVQGATSSGGTATLDGTTIVYNPPANFEGTDTISYTVTDNGDPEESTVATLTIQVNNIDPTAATDNVVAFVNIPATYTAERLLANDSAGEAEQSLSIVSVASTAGTEGTVTLQQDGTVRFVPTPDFIGSTSFQYTISDGIESTTGTVNVEVQEFQPSSISGSVFIDNIYSLDNPVRDGIQVEGEDGLAGVRVHLTSAAADNASGEAVALSLRTDLTGAFNFSNLAPGRYVVRADIPAEAIDGIDTAGTQGDLDTVENQFTIEIVQPGGIDANSYGFSLVGLTGAAGGTSDMFINSYLQRNASASEASSNGAEGGYASLNQDGSFDFMRILDGFEGVRHAELVLNEDHDAALLTVLNQAGQVLTAQLSTSQFLAIPDANERTVVRFFGDYGDFNFQESIEDVIEDEFAHYRDAIDSILTNEDF</sequence>
<feature type="domain" description="Cadherin-like" evidence="6">
    <location>
        <begin position="658"/>
        <end position="754"/>
    </location>
</feature>
<feature type="region of interest" description="Disordered" evidence="4">
    <location>
        <begin position="1"/>
        <end position="33"/>
    </location>
</feature>
<dbReference type="NCBIfam" id="NF012211">
    <property type="entry name" value="tand_rpt_95"/>
    <property type="match status" value="6"/>
</dbReference>
<evidence type="ECO:0000313" key="7">
    <source>
        <dbReference type="EMBL" id="QDS95771.1"/>
    </source>
</evidence>
<dbReference type="InterPro" id="IPR002105">
    <property type="entry name" value="Dockerin_1_rpt"/>
</dbReference>
<comment type="subcellular location">
    <subcellularLocation>
        <location evidence="1">Secreted</location>
    </subcellularLocation>
</comment>
<gene>
    <name evidence="7" type="ORF">FF011L_45720</name>
</gene>
<dbReference type="EMBL" id="CP036262">
    <property type="protein sequence ID" value="QDS95771.1"/>
    <property type="molecule type" value="Genomic_DNA"/>
</dbReference>
<evidence type="ECO:0000256" key="1">
    <source>
        <dbReference type="ARBA" id="ARBA00004613"/>
    </source>
</evidence>
<feature type="domain" description="SD-repeat containing protein B" evidence="5">
    <location>
        <begin position="1179"/>
        <end position="1263"/>
    </location>
</feature>
<keyword evidence="2" id="KW-0964">Secreted</keyword>
<dbReference type="GO" id="GO:0005576">
    <property type="term" value="C:extracellular region"/>
    <property type="evidence" value="ECO:0007669"/>
    <property type="project" value="UniProtKB-SubCell"/>
</dbReference>
<dbReference type="GO" id="GO:0000272">
    <property type="term" value="P:polysaccharide catabolic process"/>
    <property type="evidence" value="ECO:0007669"/>
    <property type="project" value="InterPro"/>
</dbReference>
<dbReference type="Pfam" id="PF00404">
    <property type="entry name" value="Dockerin_1"/>
    <property type="match status" value="1"/>
</dbReference>
<dbReference type="Pfam" id="PF17963">
    <property type="entry name" value="Big_9"/>
    <property type="match status" value="5"/>
</dbReference>
<dbReference type="OrthoDB" id="220328at2"/>
<name>A0A517MLK8_9BACT</name>
<evidence type="ECO:0008006" key="9">
    <source>
        <dbReference type="Google" id="ProtNLM"/>
    </source>
</evidence>